<accession>A0A385PXF5</accession>
<evidence type="ECO:0000313" key="1">
    <source>
        <dbReference type="EMBL" id="AYA98780.1"/>
    </source>
</evidence>
<dbReference type="AlphaFoldDB" id="A0A385PXF5"/>
<dbReference type="EMBL" id="CP032364">
    <property type="protein sequence ID" value="AYA98780.1"/>
    <property type="molecule type" value="Genomic_DNA"/>
</dbReference>
<sequence>MAFFIVSIALGILILVLLMFTVYMYVKLVTAVRTNTEVPNWMYKIGQGFKSKININYEDFTEPAALWDTNFFILCFILANIFFYFVMYYQTQNSKKAFYICVGLQAVVVLIAMLFYFIVKLILFFVSHILGIYRPLYSPTNAVMAGIFVTALVYTLWMLRVGLPERPLDIQIDNSTVVIGETKASSLLADGFEFYGKDADSEIVNKRNSQLHYGELVELLRDGKSYGFMSITPTFKNSDKLENCTITYYEIPGDSEVLSQVKFNDTDLSSLSIQDFENSDLADIFSLKPYNYHQYKRSPLYTLKLQTVGYSLWKSYSIEADFFENNSVHHYGVMAQHTIWE</sequence>
<dbReference type="OrthoDB" id="2209713at2"/>
<organism evidence="1 2">
    <name type="scientific">Lachnoanaerobaculum umeaense</name>
    <dbReference type="NCBI Taxonomy" id="617123"/>
    <lineage>
        <taxon>Bacteria</taxon>
        <taxon>Bacillati</taxon>
        <taxon>Bacillota</taxon>
        <taxon>Clostridia</taxon>
        <taxon>Lachnospirales</taxon>
        <taxon>Lachnospiraceae</taxon>
        <taxon>Lachnoanaerobaculum</taxon>
    </lineage>
</organism>
<keyword evidence="2" id="KW-1185">Reference proteome</keyword>
<name>A0A385PXF5_9FIRM</name>
<reference evidence="1 2" key="1">
    <citation type="submission" date="2018-09" db="EMBL/GenBank/DDBJ databases">
        <title>Genome sequencing of Lachnoanaerobaculum umeaense DSM 23576.</title>
        <authorList>
            <person name="Kook J.-K."/>
            <person name="Park S.-N."/>
            <person name="Lim Y.K."/>
        </authorList>
    </citation>
    <scope>NUCLEOTIDE SEQUENCE [LARGE SCALE GENOMIC DNA]</scope>
    <source>
        <strain evidence="2">DSM 23576 \ CCUG 58757</strain>
    </source>
</reference>
<gene>
    <name evidence="1" type="ORF">D4A81_01850</name>
</gene>
<evidence type="ECO:0000313" key="2">
    <source>
        <dbReference type="Proteomes" id="UP000265562"/>
    </source>
</evidence>
<proteinExistence type="predicted"/>
<dbReference type="KEGG" id="lua:D4A81_01850"/>
<dbReference type="RefSeq" id="WP_111523951.1">
    <property type="nucleotide sequence ID" value="NZ_CP032364.1"/>
</dbReference>
<dbReference type="Proteomes" id="UP000265562">
    <property type="component" value="Chromosome"/>
</dbReference>
<protein>
    <submittedName>
        <fullName evidence="1">Uncharacterized protein</fullName>
    </submittedName>
</protein>